<evidence type="ECO:0000256" key="1">
    <source>
        <dbReference type="SAM" id="MobiDB-lite"/>
    </source>
</evidence>
<evidence type="ECO:0000313" key="3">
    <source>
        <dbReference type="Proteomes" id="UP001066276"/>
    </source>
</evidence>
<dbReference type="AlphaFoldDB" id="A0AAV7T8H0"/>
<keyword evidence="3" id="KW-1185">Reference proteome</keyword>
<sequence length="184" mass="19323">MHPPLVPQIWFPSAPPLRPVMAAPERRRPAGAPTAAPRCLLFSSSPLGPSSRPSPGRARGRSRASPPRALSASSTARRAGRRPIPPPLLLGGLAIPAPAPGLDQPGPLYRLAPAEPRPHASLEAPAQCGKEGRKPASVPTGRSPAHARPGSRTMFGRHPGSVLSPAAAFRCCIARSWHAFLLKF</sequence>
<feature type="compositionally biased region" description="Low complexity" evidence="1">
    <location>
        <begin position="30"/>
        <end position="77"/>
    </location>
</feature>
<reference evidence="2" key="1">
    <citation type="journal article" date="2022" name="bioRxiv">
        <title>Sequencing and chromosome-scale assembly of the giantPleurodeles waltlgenome.</title>
        <authorList>
            <person name="Brown T."/>
            <person name="Elewa A."/>
            <person name="Iarovenko S."/>
            <person name="Subramanian E."/>
            <person name="Araus A.J."/>
            <person name="Petzold A."/>
            <person name="Susuki M."/>
            <person name="Suzuki K.-i.T."/>
            <person name="Hayashi T."/>
            <person name="Toyoda A."/>
            <person name="Oliveira C."/>
            <person name="Osipova E."/>
            <person name="Leigh N.D."/>
            <person name="Simon A."/>
            <person name="Yun M.H."/>
        </authorList>
    </citation>
    <scope>NUCLEOTIDE SEQUENCE</scope>
    <source>
        <strain evidence="2">20211129_DDA</strain>
        <tissue evidence="2">Liver</tissue>
    </source>
</reference>
<organism evidence="2 3">
    <name type="scientific">Pleurodeles waltl</name>
    <name type="common">Iberian ribbed newt</name>
    <dbReference type="NCBI Taxonomy" id="8319"/>
    <lineage>
        <taxon>Eukaryota</taxon>
        <taxon>Metazoa</taxon>
        <taxon>Chordata</taxon>
        <taxon>Craniata</taxon>
        <taxon>Vertebrata</taxon>
        <taxon>Euteleostomi</taxon>
        <taxon>Amphibia</taxon>
        <taxon>Batrachia</taxon>
        <taxon>Caudata</taxon>
        <taxon>Salamandroidea</taxon>
        <taxon>Salamandridae</taxon>
        <taxon>Pleurodelinae</taxon>
        <taxon>Pleurodeles</taxon>
    </lineage>
</organism>
<gene>
    <name evidence="2" type="ORF">NDU88_004690</name>
</gene>
<comment type="caution">
    <text evidence="2">The sequence shown here is derived from an EMBL/GenBank/DDBJ whole genome shotgun (WGS) entry which is preliminary data.</text>
</comment>
<dbReference type="Proteomes" id="UP001066276">
    <property type="component" value="Chromosome 4_1"/>
</dbReference>
<name>A0AAV7T8H0_PLEWA</name>
<feature type="region of interest" description="Disordered" evidence="1">
    <location>
        <begin position="1"/>
        <end position="157"/>
    </location>
</feature>
<protein>
    <submittedName>
        <fullName evidence="2">Uncharacterized protein</fullName>
    </submittedName>
</protein>
<evidence type="ECO:0000313" key="2">
    <source>
        <dbReference type="EMBL" id="KAJ1172848.1"/>
    </source>
</evidence>
<feature type="compositionally biased region" description="Low complexity" evidence="1">
    <location>
        <begin position="89"/>
        <end position="102"/>
    </location>
</feature>
<proteinExistence type="predicted"/>
<dbReference type="EMBL" id="JANPWB010000007">
    <property type="protein sequence ID" value="KAJ1172848.1"/>
    <property type="molecule type" value="Genomic_DNA"/>
</dbReference>
<accession>A0AAV7T8H0</accession>